<dbReference type="AGR" id="WB:WBGene00005559"/>
<dbReference type="Proteomes" id="UP000001940">
    <property type="component" value="Chromosome II"/>
</dbReference>
<dbReference type="PANTHER" id="PTHR45830">
    <property type="entry name" value="SERPENTINE RECEPTOR, CLASS I"/>
    <property type="match status" value="1"/>
</dbReference>
<evidence type="ECO:0000313" key="3">
    <source>
        <dbReference type="Proteomes" id="UP000001940"/>
    </source>
</evidence>
<proteinExistence type="predicted"/>
<keyword evidence="1" id="KW-1133">Transmembrane helix</keyword>
<feature type="transmembrane region" description="Helical" evidence="1">
    <location>
        <begin position="92"/>
        <end position="113"/>
    </location>
</feature>
<dbReference type="GeneID" id="184833"/>
<evidence type="ECO:0000313" key="4">
    <source>
        <dbReference type="WormBase" id="F22E5.4"/>
    </source>
</evidence>
<keyword evidence="3" id="KW-1185">Reference proteome</keyword>
<dbReference type="STRING" id="6239.F22E5.4.1"/>
<sequence>MSLDFVSPNWLILYFNIVAFISFFLNFTTILLIIFKSYKFNNFRFFVLVFQVTCTITDLHLNFIMQPAPLMPVWACRFEGFGVKILNIWPNYLMAFMFSLVGFQFNSIGFCFLKKHQIIKNTLRRNLIPNWGYIAFIISTLPLIVLIFISVSQIGLSKEKSLEFAKINYPEYAVQFSKISNLMFFDSNLWLTGVLFISGFGGCLLGAIVTMTTLDMFKMLGELRRKVSFKNFARHRAVVRSLLAQCAATAILLLPGAAIFAIFLYPDEKSREISQIIVCIYALRSSASSVILVITTPPYRAYIIRKFASKLGVKASPAMGSTSIM</sequence>
<feature type="transmembrane region" description="Helical" evidence="1">
    <location>
        <begin position="189"/>
        <end position="217"/>
    </location>
</feature>
<feature type="transmembrane region" description="Helical" evidence="1">
    <location>
        <begin position="238"/>
        <end position="263"/>
    </location>
</feature>
<dbReference type="FunCoup" id="O16714">
    <property type="interactions" value="4"/>
</dbReference>
<dbReference type="PIR" id="T32073">
    <property type="entry name" value="T32073"/>
</dbReference>
<dbReference type="KEGG" id="cel:CELE_F22E5.4"/>
<organism evidence="2 3">
    <name type="scientific">Caenorhabditis elegans</name>
    <dbReference type="NCBI Taxonomy" id="6239"/>
    <lineage>
        <taxon>Eukaryota</taxon>
        <taxon>Metazoa</taxon>
        <taxon>Ecdysozoa</taxon>
        <taxon>Nematoda</taxon>
        <taxon>Chromadorea</taxon>
        <taxon>Rhabditida</taxon>
        <taxon>Rhabditina</taxon>
        <taxon>Rhabditomorpha</taxon>
        <taxon>Rhabditoidea</taxon>
        <taxon>Rhabditidae</taxon>
        <taxon>Peloderinae</taxon>
        <taxon>Caenorhabditis</taxon>
    </lineage>
</organism>
<dbReference type="InParanoid" id="O16714"/>
<reference evidence="2 3" key="1">
    <citation type="journal article" date="1998" name="Science">
        <title>Genome sequence of the nematode C. elegans: a platform for investigating biology.</title>
        <authorList>
            <consortium name="The C. elegans sequencing consortium"/>
            <person name="Sulson J.E."/>
            <person name="Waterston R."/>
        </authorList>
    </citation>
    <scope>NUCLEOTIDE SEQUENCE [LARGE SCALE GENOMIC DNA]</scope>
    <source>
        <strain evidence="2 3">Bristol N2</strain>
    </source>
</reference>
<dbReference type="Pfam" id="PF10327">
    <property type="entry name" value="7TM_GPCR_Sri"/>
    <property type="match status" value="1"/>
</dbReference>
<evidence type="ECO:0000313" key="2">
    <source>
        <dbReference type="EMBL" id="CCD68451.1"/>
    </source>
</evidence>
<feature type="transmembrane region" description="Helical" evidence="1">
    <location>
        <begin position="12"/>
        <end position="33"/>
    </location>
</feature>
<gene>
    <name evidence="2 4" type="primary">sri-47</name>
    <name evidence="2" type="ORF">CELE_F22E5.4</name>
    <name evidence="4" type="ORF">F22E5.4</name>
</gene>
<dbReference type="RefSeq" id="NP_494323.2">
    <property type="nucleotide sequence ID" value="NM_061922.3"/>
</dbReference>
<dbReference type="UCSC" id="F22E5.4">
    <property type="organism name" value="c. elegans"/>
</dbReference>
<keyword evidence="1" id="KW-0812">Transmembrane</keyword>
<feature type="transmembrane region" description="Helical" evidence="1">
    <location>
        <begin position="133"/>
        <end position="156"/>
    </location>
</feature>
<dbReference type="InterPro" id="IPR019429">
    <property type="entry name" value="7TM_GPCR_serpentine_rcpt_Sri"/>
</dbReference>
<dbReference type="OrthoDB" id="5911768at2759"/>
<keyword evidence="2" id="KW-0675">Receptor</keyword>
<dbReference type="PaxDb" id="6239-F22E5.4"/>
<dbReference type="CTD" id="184833"/>
<dbReference type="WormBase" id="F22E5.4">
    <property type="protein sequence ID" value="CE33624"/>
    <property type="gene ID" value="WBGene00005559"/>
    <property type="gene designation" value="sri-47"/>
</dbReference>
<dbReference type="HOGENOM" id="CLU_067919_1_0_1"/>
<accession>O16714</accession>
<keyword evidence="1" id="KW-0472">Membrane</keyword>
<dbReference type="AlphaFoldDB" id="O16714"/>
<dbReference type="PhylomeDB" id="O16714"/>
<protein>
    <submittedName>
        <fullName evidence="2">Serpentine Receptor, class T</fullName>
    </submittedName>
</protein>
<dbReference type="Bgee" id="WBGene00005559">
    <property type="expression patterns" value="Expressed in embryo"/>
</dbReference>
<feature type="transmembrane region" description="Helical" evidence="1">
    <location>
        <begin position="45"/>
        <end position="65"/>
    </location>
</feature>
<evidence type="ECO:0000256" key="1">
    <source>
        <dbReference type="SAM" id="Phobius"/>
    </source>
</evidence>
<dbReference type="EMBL" id="BX284602">
    <property type="protein sequence ID" value="CCD68451.1"/>
    <property type="molecule type" value="Genomic_DNA"/>
</dbReference>
<dbReference type="PANTHER" id="PTHR45830:SF13">
    <property type="entry name" value="G PROTEIN-COUPLED RECEPTOR-RELATED"/>
    <property type="match status" value="1"/>
</dbReference>
<feature type="transmembrane region" description="Helical" evidence="1">
    <location>
        <begin position="275"/>
        <end position="296"/>
    </location>
</feature>
<name>O16714_CAEEL</name>